<feature type="signal peptide" evidence="2">
    <location>
        <begin position="1"/>
        <end position="21"/>
    </location>
</feature>
<feature type="compositionally biased region" description="Low complexity" evidence="1">
    <location>
        <begin position="606"/>
        <end position="616"/>
    </location>
</feature>
<feature type="region of interest" description="Disordered" evidence="1">
    <location>
        <begin position="586"/>
        <end position="630"/>
    </location>
</feature>
<evidence type="ECO:0000313" key="5">
    <source>
        <dbReference type="Proteomes" id="UP001054902"/>
    </source>
</evidence>
<keyword evidence="2" id="KW-0732">Signal</keyword>
<dbReference type="EMBL" id="BLLK01000022">
    <property type="protein sequence ID" value="GFH46997.1"/>
    <property type="molecule type" value="Genomic_DNA"/>
</dbReference>
<name>A0AAD3H1D5_9STRA</name>
<dbReference type="GO" id="GO:0008237">
    <property type="term" value="F:metallopeptidase activity"/>
    <property type="evidence" value="ECO:0007669"/>
    <property type="project" value="InterPro"/>
</dbReference>
<accession>A0AAD3H1D5</accession>
<dbReference type="AlphaFoldDB" id="A0AAD3H1D5"/>
<dbReference type="SUPFAM" id="SSF55486">
    <property type="entry name" value="Metalloproteases ('zincins'), catalytic domain"/>
    <property type="match status" value="1"/>
</dbReference>
<reference evidence="4 5" key="1">
    <citation type="journal article" date="2021" name="Sci. Rep.">
        <title>The genome of the diatom Chaetoceros tenuissimus carries an ancient integrated fragment of an extant virus.</title>
        <authorList>
            <person name="Hongo Y."/>
            <person name="Kimura K."/>
            <person name="Takaki Y."/>
            <person name="Yoshida Y."/>
            <person name="Baba S."/>
            <person name="Kobayashi G."/>
            <person name="Nagasaki K."/>
            <person name="Hano T."/>
            <person name="Tomaru Y."/>
        </authorList>
    </citation>
    <scope>NUCLEOTIDE SEQUENCE [LARGE SCALE GENOMIC DNA]</scope>
    <source>
        <strain evidence="4 5">NIES-3715</strain>
    </source>
</reference>
<protein>
    <recommendedName>
        <fullName evidence="3">Peptidase M11 gametolysin domain-containing protein</fullName>
    </recommendedName>
</protein>
<evidence type="ECO:0000259" key="3">
    <source>
        <dbReference type="Pfam" id="PF05548"/>
    </source>
</evidence>
<comment type="caution">
    <text evidence="4">The sequence shown here is derived from an EMBL/GenBank/DDBJ whole genome shotgun (WGS) entry which is preliminary data.</text>
</comment>
<dbReference type="InterPro" id="IPR024079">
    <property type="entry name" value="MetalloPept_cat_dom_sf"/>
</dbReference>
<organism evidence="4 5">
    <name type="scientific">Chaetoceros tenuissimus</name>
    <dbReference type="NCBI Taxonomy" id="426638"/>
    <lineage>
        <taxon>Eukaryota</taxon>
        <taxon>Sar</taxon>
        <taxon>Stramenopiles</taxon>
        <taxon>Ochrophyta</taxon>
        <taxon>Bacillariophyta</taxon>
        <taxon>Coscinodiscophyceae</taxon>
        <taxon>Chaetocerotophycidae</taxon>
        <taxon>Chaetocerotales</taxon>
        <taxon>Chaetocerotaceae</taxon>
        <taxon>Chaetoceros</taxon>
    </lineage>
</organism>
<dbReference type="Gene3D" id="3.40.390.10">
    <property type="entry name" value="Collagenase (Catalytic Domain)"/>
    <property type="match status" value="1"/>
</dbReference>
<keyword evidence="5" id="KW-1185">Reference proteome</keyword>
<dbReference type="Pfam" id="PF05548">
    <property type="entry name" value="Peptidase_M11"/>
    <property type="match status" value="1"/>
</dbReference>
<evidence type="ECO:0000313" key="4">
    <source>
        <dbReference type="EMBL" id="GFH46997.1"/>
    </source>
</evidence>
<dbReference type="Proteomes" id="UP001054902">
    <property type="component" value="Unassembled WGS sequence"/>
</dbReference>
<gene>
    <name evidence="4" type="ORF">CTEN210_03472</name>
</gene>
<sequence>MKSSIAILVLFLSIFLNDVTSTSNLRGVKRQQQEWENGQELDIIELSQQANTFNDDAMFDDDDDDQIFQPSSTVDMDSFECTIAETAGSVSEDDDSIEQNMITCERDAEHPLGDAVFEIIDKTEVFFQDYNLSHGDVRIQVPTKYTNARDEIIITEANTEEITVTSSGDDRRRKLNASTTGEKRVLIIRVSDDNDTTGMRKVAESKWKLGQSFFGNNPNLKTIYRDCSNSKLAIKPAQGDNVSNKGVISIPFPKANDPIFSGYNDSNTCGKLNYVQLGNWALNHPDVKKVLNSGAVDNRFIVMPNNPCVNFRGGEAWARVNGDLAWFQSRTAAFPIVQVHEFGHNLGLRHSGAPTNSGYSNYGDGTGYMGNMVQWNANGAKMCFNAAKTYYLGWYSSHHMTLTPSSSKKIVKLVSLGDIQNGRNADQGKLVLKLNSGSTHLYLNYNKAEGNNAGVVQHQNKVVVVKQNGRLEESQQMGAISNTQTLRLNNWDGSGANLLVKLENLGFQNGADFASVSVRLEGGSGSEEENFNGGNQCEDTQNWYDADGPFYNCEWYASNDSYCATYGNGARNFGKTANEACCACQGGTSSKQTPSPTRSPTPSPTRSPTRSPTVAPTPRPQQKCKDTPNWHDADGPFYTCDWYASHPSFCATYGNGARNFGKTANEACCVCKT</sequence>
<feature type="chain" id="PRO_5042008058" description="Peptidase M11 gametolysin domain-containing protein" evidence="2">
    <location>
        <begin position="22"/>
        <end position="673"/>
    </location>
</feature>
<evidence type="ECO:0000256" key="2">
    <source>
        <dbReference type="SAM" id="SignalP"/>
    </source>
</evidence>
<feature type="domain" description="Peptidase M11 gametolysin" evidence="3">
    <location>
        <begin position="313"/>
        <end position="476"/>
    </location>
</feature>
<proteinExistence type="predicted"/>
<dbReference type="InterPro" id="IPR008752">
    <property type="entry name" value="Peptidase_M11"/>
</dbReference>
<evidence type="ECO:0000256" key="1">
    <source>
        <dbReference type="SAM" id="MobiDB-lite"/>
    </source>
</evidence>